<dbReference type="InterPro" id="IPR003593">
    <property type="entry name" value="AAA+_ATPase"/>
</dbReference>
<gene>
    <name evidence="13" type="ORF">FNW11_15695</name>
    <name evidence="12" type="ORF">FNW12_16080</name>
</gene>
<reference evidence="14 15" key="1">
    <citation type="submission" date="2019-07" db="EMBL/GenBank/DDBJ databases">
        <title>Novel species of Flavobacterium.</title>
        <authorList>
            <person name="Liu Q."/>
            <person name="Xin Y.-H."/>
        </authorList>
    </citation>
    <scope>NUCLEOTIDE SEQUENCE [LARGE SCALE GENOMIC DNA]</scope>
    <source>
        <strain evidence="12 14">GSP39</strain>
        <strain evidence="13 15">GSR22</strain>
    </source>
</reference>
<dbReference type="GO" id="GO:0005886">
    <property type="term" value="C:plasma membrane"/>
    <property type="evidence" value="ECO:0007669"/>
    <property type="project" value="UniProtKB-SubCell"/>
</dbReference>
<evidence type="ECO:0000256" key="8">
    <source>
        <dbReference type="ARBA" id="ARBA00023136"/>
    </source>
</evidence>
<protein>
    <submittedName>
        <fullName evidence="13">ABC transporter ATP-binding protein</fullName>
    </submittedName>
</protein>
<dbReference type="GO" id="GO:0005524">
    <property type="term" value="F:ATP binding"/>
    <property type="evidence" value="ECO:0007669"/>
    <property type="project" value="UniProtKB-KW"/>
</dbReference>
<dbReference type="InterPro" id="IPR003439">
    <property type="entry name" value="ABC_transporter-like_ATP-bd"/>
</dbReference>
<dbReference type="InterPro" id="IPR011527">
    <property type="entry name" value="ABC1_TM_dom"/>
</dbReference>
<dbReference type="PROSITE" id="PS50893">
    <property type="entry name" value="ABC_TRANSPORTER_2"/>
    <property type="match status" value="1"/>
</dbReference>
<keyword evidence="2" id="KW-0813">Transport</keyword>
<feature type="transmembrane region" description="Helical" evidence="9">
    <location>
        <begin position="167"/>
        <end position="183"/>
    </location>
</feature>
<dbReference type="InterPro" id="IPR039421">
    <property type="entry name" value="Type_1_exporter"/>
</dbReference>
<feature type="domain" description="ABC transmembrane type-1" evidence="11">
    <location>
        <begin position="20"/>
        <end position="311"/>
    </location>
</feature>
<evidence type="ECO:0000313" key="15">
    <source>
        <dbReference type="Proteomes" id="UP000318669"/>
    </source>
</evidence>
<dbReference type="Pfam" id="PF00005">
    <property type="entry name" value="ABC_tran"/>
    <property type="match status" value="1"/>
</dbReference>
<evidence type="ECO:0000259" key="10">
    <source>
        <dbReference type="PROSITE" id="PS50893"/>
    </source>
</evidence>
<dbReference type="Proteomes" id="UP000318528">
    <property type="component" value="Unassembled WGS sequence"/>
</dbReference>
<evidence type="ECO:0000256" key="6">
    <source>
        <dbReference type="ARBA" id="ARBA00022840"/>
    </source>
</evidence>
<dbReference type="PROSITE" id="PS00211">
    <property type="entry name" value="ABC_TRANSPORTER_1"/>
    <property type="match status" value="1"/>
</dbReference>
<comment type="caution">
    <text evidence="13">The sequence shown here is derived from an EMBL/GenBank/DDBJ whole genome shotgun (WGS) entry which is preliminary data.</text>
</comment>
<keyword evidence="8 9" id="KW-0472">Membrane</keyword>
<keyword evidence="7 9" id="KW-1133">Transmembrane helix</keyword>
<evidence type="ECO:0000256" key="7">
    <source>
        <dbReference type="ARBA" id="ARBA00022989"/>
    </source>
</evidence>
<evidence type="ECO:0000256" key="3">
    <source>
        <dbReference type="ARBA" id="ARBA00022475"/>
    </source>
</evidence>
<feature type="transmembrane region" description="Helical" evidence="9">
    <location>
        <begin position="250"/>
        <end position="276"/>
    </location>
</feature>
<accession>A0A553BBX0</accession>
<dbReference type="GO" id="GO:0015421">
    <property type="term" value="F:ABC-type oligopeptide transporter activity"/>
    <property type="evidence" value="ECO:0007669"/>
    <property type="project" value="TreeGrafter"/>
</dbReference>
<dbReference type="SUPFAM" id="SSF90123">
    <property type="entry name" value="ABC transporter transmembrane region"/>
    <property type="match status" value="1"/>
</dbReference>
<feature type="transmembrane region" description="Helical" evidence="9">
    <location>
        <begin position="142"/>
        <end position="161"/>
    </location>
</feature>
<dbReference type="RefSeq" id="WP_143388751.1">
    <property type="nucleotide sequence ID" value="NZ_VJZL01000042.1"/>
</dbReference>
<name>A0A553BBX0_9FLAO</name>
<keyword evidence="5" id="KW-0547">Nucleotide-binding</keyword>
<proteinExistence type="predicted"/>
<dbReference type="PANTHER" id="PTHR43394:SF1">
    <property type="entry name" value="ATP-BINDING CASSETTE SUB-FAMILY B MEMBER 10, MITOCHONDRIAL"/>
    <property type="match status" value="1"/>
</dbReference>
<evidence type="ECO:0000313" key="13">
    <source>
        <dbReference type="EMBL" id="TRX05743.1"/>
    </source>
</evidence>
<keyword evidence="3" id="KW-1003">Cell membrane</keyword>
<dbReference type="SMART" id="SM00382">
    <property type="entry name" value="AAA"/>
    <property type="match status" value="1"/>
</dbReference>
<evidence type="ECO:0000256" key="1">
    <source>
        <dbReference type="ARBA" id="ARBA00004651"/>
    </source>
</evidence>
<dbReference type="EMBL" id="VJZL01000042">
    <property type="protein sequence ID" value="TRX05743.1"/>
    <property type="molecule type" value="Genomic_DNA"/>
</dbReference>
<evidence type="ECO:0000256" key="4">
    <source>
        <dbReference type="ARBA" id="ARBA00022692"/>
    </source>
</evidence>
<evidence type="ECO:0000313" key="14">
    <source>
        <dbReference type="Proteomes" id="UP000318528"/>
    </source>
</evidence>
<dbReference type="InterPro" id="IPR027417">
    <property type="entry name" value="P-loop_NTPase"/>
</dbReference>
<dbReference type="PANTHER" id="PTHR43394">
    <property type="entry name" value="ATP-DEPENDENT PERMEASE MDL1, MITOCHONDRIAL"/>
    <property type="match status" value="1"/>
</dbReference>
<keyword evidence="4 9" id="KW-0812">Transmembrane</keyword>
<dbReference type="InterPro" id="IPR017871">
    <property type="entry name" value="ABC_transporter-like_CS"/>
</dbReference>
<evidence type="ECO:0000256" key="2">
    <source>
        <dbReference type="ARBA" id="ARBA00022448"/>
    </source>
</evidence>
<feature type="transmembrane region" description="Helical" evidence="9">
    <location>
        <begin position="64"/>
        <end position="84"/>
    </location>
</feature>
<dbReference type="Proteomes" id="UP000318669">
    <property type="component" value="Unassembled WGS sequence"/>
</dbReference>
<dbReference type="GO" id="GO:0016887">
    <property type="term" value="F:ATP hydrolysis activity"/>
    <property type="evidence" value="ECO:0007669"/>
    <property type="project" value="InterPro"/>
</dbReference>
<dbReference type="AlphaFoldDB" id="A0A553BBX0"/>
<dbReference type="Gene3D" id="3.40.50.300">
    <property type="entry name" value="P-loop containing nucleotide triphosphate hydrolases"/>
    <property type="match status" value="1"/>
</dbReference>
<dbReference type="InterPro" id="IPR036640">
    <property type="entry name" value="ABC1_TM_sf"/>
</dbReference>
<keyword evidence="14" id="KW-1185">Reference proteome</keyword>
<evidence type="ECO:0000259" key="11">
    <source>
        <dbReference type="PROSITE" id="PS50929"/>
    </source>
</evidence>
<dbReference type="CDD" id="cd18541">
    <property type="entry name" value="ABC_6TM_TmrB_like"/>
    <property type="match status" value="1"/>
</dbReference>
<dbReference type="OrthoDB" id="9780296at2"/>
<evidence type="ECO:0000313" key="12">
    <source>
        <dbReference type="EMBL" id="TRX02530.1"/>
    </source>
</evidence>
<dbReference type="FunFam" id="3.40.50.300:FF:000221">
    <property type="entry name" value="Multidrug ABC transporter ATP-binding protein"/>
    <property type="match status" value="1"/>
</dbReference>
<dbReference type="PROSITE" id="PS50929">
    <property type="entry name" value="ABC_TM1F"/>
    <property type="match status" value="1"/>
</dbReference>
<evidence type="ECO:0000256" key="9">
    <source>
        <dbReference type="SAM" id="Phobius"/>
    </source>
</evidence>
<dbReference type="Gene3D" id="1.20.1560.10">
    <property type="entry name" value="ABC transporter type 1, transmembrane domain"/>
    <property type="match status" value="1"/>
</dbReference>
<dbReference type="SUPFAM" id="SSF52540">
    <property type="entry name" value="P-loop containing nucleoside triphosphate hydrolases"/>
    <property type="match status" value="1"/>
</dbReference>
<dbReference type="EMBL" id="VJZN01000039">
    <property type="protein sequence ID" value="TRX02530.1"/>
    <property type="molecule type" value="Genomic_DNA"/>
</dbReference>
<feature type="domain" description="ABC transporter" evidence="10">
    <location>
        <begin position="343"/>
        <end position="578"/>
    </location>
</feature>
<organism evidence="13 15">
    <name type="scientific">Flavobacterium gawalongense</name>
    <dbReference type="NCBI Taxonomy" id="2594432"/>
    <lineage>
        <taxon>Bacteria</taxon>
        <taxon>Pseudomonadati</taxon>
        <taxon>Bacteroidota</taxon>
        <taxon>Flavobacteriia</taxon>
        <taxon>Flavobacteriales</taxon>
        <taxon>Flavobacteriaceae</taxon>
        <taxon>Flavobacterium</taxon>
    </lineage>
</organism>
<feature type="transmembrane region" description="Helical" evidence="9">
    <location>
        <begin position="12"/>
        <end position="34"/>
    </location>
</feature>
<dbReference type="Pfam" id="PF00664">
    <property type="entry name" value="ABC_membrane"/>
    <property type="match status" value="1"/>
</dbReference>
<keyword evidence="6 13" id="KW-0067">ATP-binding</keyword>
<sequence length="586" mass="66202">MKELRYLNKYFIKYKYSFSLGILFTIIAQIFSLFTPKLISKSFMVIESFSKDKTITADVIRQELISNILLIIATTIIAGFLTFLMRQTLIVMSRHIEFDLKNEVFRQYENLSQNFYKQNRTGDLMNRISEDVSKVRMYVGPAVMYTINTFIRFAIVIGYMYNVSPRLTLYTILPLPVLSYCIFKLSSEINKRSTIFQQYLSKVSSFSQEIFSGIRVIKAYSLEDQHQNNMVDLANESKSKSLNLAKVQSLFGPLMLALIGISNLVVIYFGGLMYINGTIKSIGTIAEFILYVNMLTWPVASLGWVSSMVQEAEASQKRLNEFLKIEPEIKNKNPNKSIIEGTISFENVSYTYEDTNIEALKNISFKVKKGETLAILGKTGSGKSTISSLISRLYEVTDGRITVDGNEISTLNLYDLRNNIGIVPQDAFLFSDSIKNNIKFGKENATDEEVEAAAKNAVVHDNVIGFNKQYDTILGERGITLSGGQKQRVSIARAIIKNPAILLFDDCLSAVDTETEEAILNNLFEICKDKTTIIVSHRVSSAKNADNIIILEEGKIIQQGSHNQLINQEGYYASLYLKQLSEKELL</sequence>
<evidence type="ECO:0000256" key="5">
    <source>
        <dbReference type="ARBA" id="ARBA00022741"/>
    </source>
</evidence>
<comment type="subcellular location">
    <subcellularLocation>
        <location evidence="1">Cell membrane</location>
        <topology evidence="1">Multi-pass membrane protein</topology>
    </subcellularLocation>
</comment>